<sequence length="49" mass="5625">MCHYYDMIIKIKSNYNIMQRKILDTLHTTKGSTVSSLVTLTLPANYSCI</sequence>
<dbReference type="Proteomes" id="UP000240325">
    <property type="component" value="Segment"/>
</dbReference>
<proteinExistence type="predicted"/>
<dbReference type="EMBL" id="MF782455">
    <property type="protein sequence ID" value="ATZ80562.1"/>
    <property type="molecule type" value="Genomic_DNA"/>
</dbReference>
<organism evidence="1">
    <name type="scientific">Bodo saltans virus</name>
    <dbReference type="NCBI Taxonomy" id="2024608"/>
    <lineage>
        <taxon>Viruses</taxon>
        <taxon>Varidnaviria</taxon>
        <taxon>Bamfordvirae</taxon>
        <taxon>Nucleocytoviricota</taxon>
        <taxon>Megaviricetes</taxon>
        <taxon>Imitervirales</taxon>
        <taxon>Mimiviridae</taxon>
        <taxon>Klosneuvirinae</taxon>
        <taxon>Theiavirus</taxon>
        <taxon>Theiavirus salishense</taxon>
    </lineage>
</organism>
<reference evidence="1" key="1">
    <citation type="journal article" date="2017" name="Elife">
        <title>The kinetoplastid-infecting Bodo saltans virus (BsV), a window into the most abundant giant viruses in the sea.</title>
        <authorList>
            <person name="Deeg C.M."/>
            <person name="Chow C.-E.T."/>
            <person name="Suttle C.A."/>
        </authorList>
    </citation>
    <scope>NUCLEOTIDE SEQUENCE</scope>
    <source>
        <strain evidence="1">NG1</strain>
    </source>
</reference>
<gene>
    <name evidence="1" type="ORF">BMW23_0515</name>
</gene>
<accession>A0A2H4UUG2</accession>
<evidence type="ECO:0000313" key="2">
    <source>
        <dbReference type="Proteomes" id="UP000240325"/>
    </source>
</evidence>
<protein>
    <submittedName>
        <fullName evidence="1">Uncharacterized protein</fullName>
    </submittedName>
</protein>
<name>A0A2H4UUG2_9VIRU</name>
<keyword evidence="2" id="KW-1185">Reference proteome</keyword>
<evidence type="ECO:0000313" key="1">
    <source>
        <dbReference type="EMBL" id="ATZ80562.1"/>
    </source>
</evidence>